<dbReference type="RefSeq" id="WP_273670281.1">
    <property type="nucleotide sequence ID" value="NZ_JAQQXR010000002.1"/>
</dbReference>
<feature type="chain" id="PRO_5046353993" evidence="1">
    <location>
        <begin position="27"/>
        <end position="254"/>
    </location>
</feature>
<dbReference type="InterPro" id="IPR013424">
    <property type="entry name" value="Ice-binding_C"/>
</dbReference>
<evidence type="ECO:0000259" key="2">
    <source>
        <dbReference type="Pfam" id="PF07589"/>
    </source>
</evidence>
<reference evidence="3 4" key="1">
    <citation type="submission" date="2022-10" db="EMBL/GenBank/DDBJ databases">
        <title>Janthinobacterium sp. hw3 Genome sequencing.</title>
        <authorList>
            <person name="Park S."/>
        </authorList>
    </citation>
    <scope>NUCLEOTIDE SEQUENCE [LARGE SCALE GENOMIC DNA]</scope>
    <source>
        <strain evidence="4">hw3</strain>
    </source>
</reference>
<accession>A0ABT5JYQ3</accession>
<evidence type="ECO:0000256" key="1">
    <source>
        <dbReference type="SAM" id="SignalP"/>
    </source>
</evidence>
<name>A0ABT5JYQ3_9BURK</name>
<protein>
    <submittedName>
        <fullName evidence="3">PEP-CTERM sorting domain-containing protein</fullName>
    </submittedName>
</protein>
<feature type="domain" description="Ice-binding protein C-terminal" evidence="2">
    <location>
        <begin position="229"/>
        <end position="252"/>
    </location>
</feature>
<comment type="caution">
    <text evidence="3">The sequence shown here is derived from an EMBL/GenBank/DDBJ whole genome shotgun (WGS) entry which is preliminary data.</text>
</comment>
<dbReference type="Pfam" id="PF07589">
    <property type="entry name" value="PEP-CTERM"/>
    <property type="match status" value="1"/>
</dbReference>
<evidence type="ECO:0000313" key="3">
    <source>
        <dbReference type="EMBL" id="MDC8757611.1"/>
    </source>
</evidence>
<dbReference type="Proteomes" id="UP001221208">
    <property type="component" value="Unassembled WGS sequence"/>
</dbReference>
<keyword evidence="4" id="KW-1185">Reference proteome</keyword>
<evidence type="ECO:0000313" key="4">
    <source>
        <dbReference type="Proteomes" id="UP001221208"/>
    </source>
</evidence>
<dbReference type="EMBL" id="JAQQXR010000002">
    <property type="protein sequence ID" value="MDC8757611.1"/>
    <property type="molecule type" value="Genomic_DNA"/>
</dbReference>
<feature type="signal peptide" evidence="1">
    <location>
        <begin position="1"/>
        <end position="26"/>
    </location>
</feature>
<proteinExistence type="predicted"/>
<dbReference type="NCBIfam" id="TIGR02595">
    <property type="entry name" value="PEP_CTERM"/>
    <property type="match status" value="1"/>
</dbReference>
<organism evidence="3 4">
    <name type="scientific">Janthinobacterium fluminis</name>
    <dbReference type="NCBI Taxonomy" id="2987524"/>
    <lineage>
        <taxon>Bacteria</taxon>
        <taxon>Pseudomonadati</taxon>
        <taxon>Pseudomonadota</taxon>
        <taxon>Betaproteobacteria</taxon>
        <taxon>Burkholderiales</taxon>
        <taxon>Oxalobacteraceae</taxon>
        <taxon>Janthinobacterium</taxon>
    </lineage>
</organism>
<sequence>MQLLPKHFASTLFASLLLSAAAGAQAESVVLNGFSINNFNDGYSQPGFSVLSSTAGVTTLALDTLRTRSNVLSGGLPADNFEYGMSMSLLAQSGYKIIGYSLSGGLGGKLAVGAVPNDPRYLPGTPGTANNQARLNIQTANATPHHDPLSYVKDNLNGTQTFELSDHFGAGSDALTLALNSFVGSNATYTYYYDQNALDPWDREQKSPSLASLNIFNSVLTIYTAPLSPVPEPGTWMMLSLGLLSLALLKRKQA</sequence>
<gene>
    <name evidence="3" type="ORF">OIK44_08435</name>
</gene>
<keyword evidence="1" id="KW-0732">Signal</keyword>